<comment type="subcellular location">
    <subcellularLocation>
        <location evidence="1">Cell membrane</location>
        <topology evidence="1">Multi-pass membrane protein</topology>
    </subcellularLocation>
</comment>
<reference evidence="8 9" key="1">
    <citation type="submission" date="2016-11" db="EMBL/GenBank/DDBJ databases">
        <authorList>
            <person name="Jaros S."/>
            <person name="Januszkiewicz K."/>
            <person name="Wedrychowicz H."/>
        </authorList>
    </citation>
    <scope>NUCLEOTIDE SEQUENCE [LARGE SCALE GENOMIC DNA]</scope>
    <source>
        <strain evidence="8 9">DSM 10068</strain>
    </source>
</reference>
<feature type="transmembrane region" description="Helical" evidence="6">
    <location>
        <begin position="82"/>
        <end position="101"/>
    </location>
</feature>
<dbReference type="PANTHER" id="PTHR23531">
    <property type="entry name" value="QUINOLENE RESISTANCE PROTEIN NORA"/>
    <property type="match status" value="1"/>
</dbReference>
<name>A0A1M5XKG9_9FIRM</name>
<dbReference type="EMBL" id="FQXV01000005">
    <property type="protein sequence ID" value="SHI00152.1"/>
    <property type="molecule type" value="Genomic_DNA"/>
</dbReference>
<dbReference type="PROSITE" id="PS50850">
    <property type="entry name" value="MFS"/>
    <property type="match status" value="1"/>
</dbReference>
<feature type="transmembrane region" description="Helical" evidence="6">
    <location>
        <begin position="252"/>
        <end position="269"/>
    </location>
</feature>
<feature type="transmembrane region" description="Helical" evidence="6">
    <location>
        <begin position="219"/>
        <end position="240"/>
    </location>
</feature>
<keyword evidence="5 6" id="KW-0472">Membrane</keyword>
<evidence type="ECO:0000313" key="9">
    <source>
        <dbReference type="Proteomes" id="UP000183995"/>
    </source>
</evidence>
<dbReference type="InterPro" id="IPR020846">
    <property type="entry name" value="MFS_dom"/>
</dbReference>
<evidence type="ECO:0000256" key="6">
    <source>
        <dbReference type="SAM" id="Phobius"/>
    </source>
</evidence>
<evidence type="ECO:0000256" key="2">
    <source>
        <dbReference type="ARBA" id="ARBA00022448"/>
    </source>
</evidence>
<dbReference type="InterPro" id="IPR011701">
    <property type="entry name" value="MFS"/>
</dbReference>
<dbReference type="Pfam" id="PF07690">
    <property type="entry name" value="MFS_1"/>
    <property type="match status" value="1"/>
</dbReference>
<keyword evidence="4 6" id="KW-1133">Transmembrane helix</keyword>
<sequence>METTLAAPVKTTIWNRNFICVFIANAMLSLTHSAVNTLVSTYATYLGAGTLLMGLLTGLFFGVSLAMRPVTGPVSTKLDKRTLMIFVFALGGVVNIGYALFPHIGMFVFFRFFHGMQYSLVGSLIMTVAGDSLPREKLASGMGIYTVGGTVMFAIAPSIGIGLLNLGTRLKDQGLGFELMFFFGAAASLLAVIPSLLLLPDKKTKAEIASTGAWYKNILTVHAIPTAVVITLVCAAYSLYNNYMVKFAAEKGIAGISIFFTVTAAFTFFSRPLSGRLAERFGIKKIMIPCLIVYAASFIVVGTSKGLASVLVGGALAAVGYGATQPSLQAMAIQTVTPLKRSVASNTLYAGIDLGFFVGPFLGSVVYKYSNYSVMYLTGIVPVALAIVCFLVFWPMYARRLKELRALEGDSGAA</sequence>
<accession>A0A1M5XKG9</accession>
<dbReference type="GO" id="GO:0022857">
    <property type="term" value="F:transmembrane transporter activity"/>
    <property type="evidence" value="ECO:0007669"/>
    <property type="project" value="InterPro"/>
</dbReference>
<keyword evidence="3 6" id="KW-0812">Transmembrane</keyword>
<protein>
    <submittedName>
        <fullName evidence="8">Predicted arabinose efflux permease, MFS family</fullName>
    </submittedName>
</protein>
<evidence type="ECO:0000256" key="3">
    <source>
        <dbReference type="ARBA" id="ARBA00022692"/>
    </source>
</evidence>
<keyword evidence="9" id="KW-1185">Reference proteome</keyword>
<dbReference type="Proteomes" id="UP000183995">
    <property type="component" value="Unassembled WGS sequence"/>
</dbReference>
<evidence type="ECO:0000256" key="1">
    <source>
        <dbReference type="ARBA" id="ARBA00004651"/>
    </source>
</evidence>
<dbReference type="OrthoDB" id="9814001at2"/>
<dbReference type="RefSeq" id="WP_073078083.1">
    <property type="nucleotide sequence ID" value="NZ_FQXV01000005.1"/>
</dbReference>
<dbReference type="InterPro" id="IPR036259">
    <property type="entry name" value="MFS_trans_sf"/>
</dbReference>
<feature type="transmembrane region" description="Helical" evidence="6">
    <location>
        <begin position="142"/>
        <end position="167"/>
    </location>
</feature>
<feature type="transmembrane region" description="Helical" evidence="6">
    <location>
        <begin position="374"/>
        <end position="397"/>
    </location>
</feature>
<feature type="transmembrane region" description="Helical" evidence="6">
    <location>
        <begin position="306"/>
        <end position="323"/>
    </location>
</feature>
<feature type="domain" description="Major facilitator superfamily (MFS) profile" evidence="7">
    <location>
        <begin position="17"/>
        <end position="401"/>
    </location>
</feature>
<gene>
    <name evidence="8" type="ORF">SAMN02745823_01887</name>
</gene>
<feature type="transmembrane region" description="Helical" evidence="6">
    <location>
        <begin position="18"/>
        <end position="39"/>
    </location>
</feature>
<feature type="transmembrane region" description="Helical" evidence="6">
    <location>
        <begin position="343"/>
        <end position="362"/>
    </location>
</feature>
<dbReference type="InterPro" id="IPR052714">
    <property type="entry name" value="MFS_Exporter"/>
</dbReference>
<dbReference type="GO" id="GO:0005886">
    <property type="term" value="C:plasma membrane"/>
    <property type="evidence" value="ECO:0007669"/>
    <property type="project" value="UniProtKB-SubCell"/>
</dbReference>
<proteinExistence type="predicted"/>
<evidence type="ECO:0000256" key="4">
    <source>
        <dbReference type="ARBA" id="ARBA00022989"/>
    </source>
</evidence>
<feature type="transmembrane region" description="Helical" evidence="6">
    <location>
        <begin position="179"/>
        <end position="199"/>
    </location>
</feature>
<evidence type="ECO:0000259" key="7">
    <source>
        <dbReference type="PROSITE" id="PS50850"/>
    </source>
</evidence>
<evidence type="ECO:0000256" key="5">
    <source>
        <dbReference type="ARBA" id="ARBA00023136"/>
    </source>
</evidence>
<dbReference type="STRING" id="1123282.SAMN02745823_01887"/>
<dbReference type="SUPFAM" id="SSF103473">
    <property type="entry name" value="MFS general substrate transporter"/>
    <property type="match status" value="1"/>
</dbReference>
<dbReference type="Gene3D" id="1.20.1250.20">
    <property type="entry name" value="MFS general substrate transporter like domains"/>
    <property type="match status" value="2"/>
</dbReference>
<organism evidence="8 9">
    <name type="scientific">Sporobacter termitidis DSM 10068</name>
    <dbReference type="NCBI Taxonomy" id="1123282"/>
    <lineage>
        <taxon>Bacteria</taxon>
        <taxon>Bacillati</taxon>
        <taxon>Bacillota</taxon>
        <taxon>Clostridia</taxon>
        <taxon>Eubacteriales</taxon>
        <taxon>Oscillospiraceae</taxon>
        <taxon>Sporobacter</taxon>
    </lineage>
</organism>
<evidence type="ECO:0000313" key="8">
    <source>
        <dbReference type="EMBL" id="SHI00152.1"/>
    </source>
</evidence>
<feature type="transmembrane region" description="Helical" evidence="6">
    <location>
        <begin position="45"/>
        <end position="70"/>
    </location>
</feature>
<dbReference type="PANTHER" id="PTHR23531:SF1">
    <property type="entry name" value="QUINOLENE RESISTANCE PROTEIN NORA"/>
    <property type="match status" value="1"/>
</dbReference>
<dbReference type="AlphaFoldDB" id="A0A1M5XKG9"/>
<keyword evidence="2" id="KW-0813">Transport</keyword>